<name>A0A2K8STN3_9NOSO</name>
<sequence length="53" mass="6105">MRNIFGHVTDYIDASPNLNLYTFDSRGVLCQLMLPINPLEMRVFSIAKIEIFS</sequence>
<dbReference type="EMBL" id="CP024785">
    <property type="protein sequence ID" value="AUB38806.1"/>
    <property type="molecule type" value="Genomic_DNA"/>
</dbReference>
<accession>A0A2K8STN3</accession>
<gene>
    <name evidence="1" type="ORF">COO91_04781</name>
</gene>
<dbReference type="Proteomes" id="UP000232003">
    <property type="component" value="Chromosome"/>
</dbReference>
<reference evidence="1 2" key="1">
    <citation type="submission" date="2017-11" db="EMBL/GenBank/DDBJ databases">
        <title>Complete genome of a free-living desiccation-tolerant cyanobacterium and its photosynthetic adaptation to extreme terrestrial habitat.</title>
        <authorList>
            <person name="Shang J."/>
        </authorList>
    </citation>
    <scope>NUCLEOTIDE SEQUENCE [LARGE SCALE GENOMIC DNA]</scope>
    <source>
        <strain evidence="1 2">CCNUN1</strain>
    </source>
</reference>
<evidence type="ECO:0000313" key="2">
    <source>
        <dbReference type="Proteomes" id="UP000232003"/>
    </source>
</evidence>
<keyword evidence="2" id="KW-1185">Reference proteome</keyword>
<dbReference type="KEGG" id="nfl:COO91_04781"/>
<proteinExistence type="predicted"/>
<organism evidence="1 2">
    <name type="scientific">Nostoc flagelliforme CCNUN1</name>
    <dbReference type="NCBI Taxonomy" id="2038116"/>
    <lineage>
        <taxon>Bacteria</taxon>
        <taxon>Bacillati</taxon>
        <taxon>Cyanobacteriota</taxon>
        <taxon>Cyanophyceae</taxon>
        <taxon>Nostocales</taxon>
        <taxon>Nostocaceae</taxon>
        <taxon>Nostoc</taxon>
    </lineage>
</organism>
<evidence type="ECO:0000313" key="1">
    <source>
        <dbReference type="EMBL" id="AUB38806.1"/>
    </source>
</evidence>
<dbReference type="AlphaFoldDB" id="A0A2K8STN3"/>
<protein>
    <submittedName>
        <fullName evidence="1">Uncharacterized protein</fullName>
    </submittedName>
</protein>